<dbReference type="InterPro" id="IPR020396">
    <property type="entry name" value="NADH_UbQ_OxRdtase_CS"/>
</dbReference>
<feature type="compositionally biased region" description="Basic and acidic residues" evidence="5">
    <location>
        <begin position="48"/>
        <end position="71"/>
    </location>
</feature>
<comment type="caution">
    <text evidence="7">The sequence shown here is derived from an EMBL/GenBank/DDBJ whole genome shotgun (WGS) entry which is preliminary data.</text>
</comment>
<gene>
    <name evidence="7" type="ORF">ACFSUC_10640</name>
</gene>
<dbReference type="PANTHER" id="PTHR10884">
    <property type="entry name" value="NADH DEHYDROGENASE UBIQUINONE IRON-SULFUR PROTEIN 3"/>
    <property type="match status" value="1"/>
</dbReference>
<dbReference type="Proteomes" id="UP001597497">
    <property type="component" value="Unassembled WGS sequence"/>
</dbReference>
<feature type="region of interest" description="Disordered" evidence="5">
    <location>
        <begin position="1"/>
        <end position="88"/>
    </location>
</feature>
<accession>A0ABW5RAJ1</accession>
<comment type="similarity">
    <text evidence="1 3">Belongs to the complex I 30 kDa subunit family.</text>
</comment>
<evidence type="ECO:0000256" key="2">
    <source>
        <dbReference type="ARBA" id="ARBA00022448"/>
    </source>
</evidence>
<dbReference type="RefSeq" id="WP_379929555.1">
    <property type="nucleotide sequence ID" value="NZ_JBHUMM010000023.1"/>
</dbReference>
<evidence type="ECO:0000313" key="8">
    <source>
        <dbReference type="Proteomes" id="UP001597497"/>
    </source>
</evidence>
<evidence type="ECO:0000256" key="5">
    <source>
        <dbReference type="SAM" id="MobiDB-lite"/>
    </source>
</evidence>
<organism evidence="7 8">
    <name type="scientific">Marinicrinis sediminis</name>
    <dbReference type="NCBI Taxonomy" id="1652465"/>
    <lineage>
        <taxon>Bacteria</taxon>
        <taxon>Bacillati</taxon>
        <taxon>Bacillota</taxon>
        <taxon>Bacilli</taxon>
        <taxon>Bacillales</taxon>
        <taxon>Paenibacillaceae</taxon>
    </lineage>
</organism>
<evidence type="ECO:0000256" key="1">
    <source>
        <dbReference type="ARBA" id="ARBA00007569"/>
    </source>
</evidence>
<feature type="compositionally biased region" description="Low complexity" evidence="5">
    <location>
        <begin position="31"/>
        <end position="44"/>
    </location>
</feature>
<name>A0ABW5RAJ1_9BACL</name>
<dbReference type="EMBL" id="JBHUMM010000023">
    <property type="protein sequence ID" value="MFD2672062.1"/>
    <property type="molecule type" value="Genomic_DNA"/>
</dbReference>
<dbReference type="PROSITE" id="PS00542">
    <property type="entry name" value="COMPLEX1_30K"/>
    <property type="match status" value="1"/>
</dbReference>
<reference evidence="8" key="1">
    <citation type="journal article" date="2019" name="Int. J. Syst. Evol. Microbiol.">
        <title>The Global Catalogue of Microorganisms (GCM) 10K type strain sequencing project: providing services to taxonomists for standard genome sequencing and annotation.</title>
        <authorList>
            <consortium name="The Broad Institute Genomics Platform"/>
            <consortium name="The Broad Institute Genome Sequencing Center for Infectious Disease"/>
            <person name="Wu L."/>
            <person name="Ma J."/>
        </authorList>
    </citation>
    <scope>NUCLEOTIDE SEQUENCE [LARGE SCALE GENOMIC DNA]</scope>
    <source>
        <strain evidence="8">KCTC 33676</strain>
    </source>
</reference>
<dbReference type="PANTHER" id="PTHR10884:SF14">
    <property type="entry name" value="NADH DEHYDROGENASE [UBIQUINONE] IRON-SULFUR PROTEIN 3, MITOCHONDRIAL"/>
    <property type="match status" value="1"/>
</dbReference>
<dbReference type="InterPro" id="IPR001268">
    <property type="entry name" value="NADH_UbQ_OxRdtase_30kDa_su"/>
</dbReference>
<dbReference type="Pfam" id="PF00329">
    <property type="entry name" value="Complex1_30kDa"/>
    <property type="match status" value="1"/>
</dbReference>
<dbReference type="SUPFAM" id="SSF143243">
    <property type="entry name" value="Nqo5-like"/>
    <property type="match status" value="1"/>
</dbReference>
<keyword evidence="2 3" id="KW-0813">Transport</keyword>
<dbReference type="InterPro" id="IPR010218">
    <property type="entry name" value="NADH_DH_suC"/>
</dbReference>
<comment type="catalytic activity">
    <reaction evidence="4">
        <text>a quinone + NADH + 5 H(+)(in) = a quinol + NAD(+) + 4 H(+)(out)</text>
        <dbReference type="Rhea" id="RHEA:57888"/>
        <dbReference type="ChEBI" id="CHEBI:15378"/>
        <dbReference type="ChEBI" id="CHEBI:24646"/>
        <dbReference type="ChEBI" id="CHEBI:57540"/>
        <dbReference type="ChEBI" id="CHEBI:57945"/>
        <dbReference type="ChEBI" id="CHEBI:132124"/>
    </reaction>
</comment>
<dbReference type="InterPro" id="IPR037232">
    <property type="entry name" value="NADH_quin_OxRdtase_su_C/D-like"/>
</dbReference>
<evidence type="ECO:0000313" key="7">
    <source>
        <dbReference type="EMBL" id="MFD2672062.1"/>
    </source>
</evidence>
<dbReference type="EC" id="7.1.1.-" evidence="4"/>
<feature type="domain" description="NADH:ubiquinone oxidoreductase 30kDa subunit" evidence="6">
    <location>
        <begin position="121"/>
        <end position="238"/>
    </location>
</feature>
<evidence type="ECO:0000256" key="3">
    <source>
        <dbReference type="RuleBase" id="RU003456"/>
    </source>
</evidence>
<keyword evidence="8" id="KW-1185">Reference proteome</keyword>
<dbReference type="NCBIfam" id="TIGR01961">
    <property type="entry name" value="NuoC_fam"/>
    <property type="match status" value="1"/>
</dbReference>
<keyword evidence="3" id="KW-1278">Translocase</keyword>
<evidence type="ECO:0000259" key="6">
    <source>
        <dbReference type="Pfam" id="PF00329"/>
    </source>
</evidence>
<dbReference type="Gene3D" id="3.30.460.80">
    <property type="entry name" value="NADH:ubiquinone oxidoreductase, 30kDa subunit"/>
    <property type="match status" value="1"/>
</dbReference>
<keyword evidence="4" id="KW-0874">Quinone</keyword>
<protein>
    <recommendedName>
        <fullName evidence="4">NADH-quinone oxidoreductase</fullName>
        <ecNumber evidence="4">7.1.1.-</ecNumber>
    </recommendedName>
</protein>
<sequence length="241" mass="26976">MSEENKKPEASTEAEVKQSSDTSKSNKENTAPASSPSDSAPAAADDPEEKKRKAAEARAARAAAREKKKAEEEAEEEIPKAPSPNQPKLDRLVAAIEEQFGKDAIEDHVVNELGYHIPTLTIREANLLQIAGWLKETEPWKMTFLRNLSGVDQESHLEAVYHLVNVHTADEICLKVKADREQASIASVTAIWSTANWHEREIYDLLGIDFPGHPDLRRIMMPDDWEGYPLRKDYEPADPEV</sequence>
<proteinExistence type="inferred from homology"/>
<comment type="function">
    <text evidence="4">NDH-1 shuttles electrons from NADH, via FMN and iron-sulfur (Fe-S) centers, to quinones in the respiratory chain.</text>
</comment>
<keyword evidence="3" id="KW-0520">NAD</keyword>
<feature type="compositionally biased region" description="Basic and acidic residues" evidence="5">
    <location>
        <begin position="1"/>
        <end position="18"/>
    </location>
</feature>
<evidence type="ECO:0000256" key="4">
    <source>
        <dbReference type="RuleBase" id="RU003582"/>
    </source>
</evidence>